<dbReference type="EMBL" id="MZLD01000039">
    <property type="protein sequence ID" value="PRM18770.1"/>
    <property type="molecule type" value="Genomic_DNA"/>
</dbReference>
<accession>A0ABD6WWV4</accession>
<comment type="caution">
    <text evidence="1">The sequence shown here is derived from an EMBL/GenBank/DDBJ whole genome shotgun (WGS) entry which is preliminary data.</text>
</comment>
<evidence type="ECO:0000313" key="2">
    <source>
        <dbReference type="Proteomes" id="UP000238866"/>
    </source>
</evidence>
<gene>
    <name evidence="1" type="ORF">BVZ99_00899</name>
</gene>
<protein>
    <submittedName>
        <fullName evidence="1">Uncharacterized protein</fullName>
    </submittedName>
</protein>
<organism evidence="1 2">
    <name type="scientific">Haemophilus influenzae</name>
    <dbReference type="NCBI Taxonomy" id="727"/>
    <lineage>
        <taxon>Bacteria</taxon>
        <taxon>Pseudomonadati</taxon>
        <taxon>Pseudomonadota</taxon>
        <taxon>Gammaproteobacteria</taxon>
        <taxon>Pasteurellales</taxon>
        <taxon>Pasteurellaceae</taxon>
        <taxon>Haemophilus</taxon>
    </lineage>
</organism>
<reference evidence="1 2" key="1">
    <citation type="submission" date="2017-02" db="EMBL/GenBank/DDBJ databases">
        <title>Haemophilus influenzae in COPD genome sequencing project.</title>
        <authorList>
            <person name="Murphy T.F."/>
            <person name="Kong Y."/>
            <person name="Nadendla S."/>
            <person name="Tettelin H."/>
            <person name="Pettigrew M."/>
        </authorList>
    </citation>
    <scope>NUCLEOTIDE SEQUENCE [LARGE SCALE GENOMIC DNA]</scope>
    <source>
        <strain evidence="1 2">13P36H1</strain>
    </source>
</reference>
<dbReference type="AlphaFoldDB" id="A0ABD6WWV4"/>
<sequence>MIDNTFITFASNILGDTDSGLSGGEICKYLADYAVKYKIHIPYSSYPNKDFPSKRTALEKNLKRFTSEQQYEIIDELCRLPKFSENEKVQDLLIKLVNRYQEFSTETNELPEIALKTKEWLDDYPKAKKHYDDALNKKNNDIYTRNLLDDLRCSLEALVKAILKNSKSLENQKVELGNFFKKHSISVEIRNLYTDKILEFYTKYQNHNVKHNENYNEIEVDFIFEQTAVLMRLLIKLDNKKKTT</sequence>
<name>A0ABD6WWV4_HAEIF</name>
<dbReference type="RefSeq" id="WP_005661425.1">
    <property type="nucleotide sequence ID" value="NZ_CP089174.1"/>
</dbReference>
<dbReference type="Proteomes" id="UP000238866">
    <property type="component" value="Unassembled WGS sequence"/>
</dbReference>
<evidence type="ECO:0000313" key="1">
    <source>
        <dbReference type="EMBL" id="PRM18770.1"/>
    </source>
</evidence>
<proteinExistence type="predicted"/>